<organism evidence="5 6">
    <name type="scientific">Gilliamella intestini</name>
    <dbReference type="NCBI Taxonomy" id="1798183"/>
    <lineage>
        <taxon>Bacteria</taxon>
        <taxon>Pseudomonadati</taxon>
        <taxon>Pseudomonadota</taxon>
        <taxon>Gammaproteobacteria</taxon>
        <taxon>Orbales</taxon>
        <taxon>Orbaceae</taxon>
        <taxon>Gilliamella</taxon>
    </lineage>
</organism>
<dbReference type="OrthoDB" id="9791537at2"/>
<dbReference type="Gene3D" id="2.10.109.10">
    <property type="entry name" value="Umud Fragment, subunit A"/>
    <property type="match status" value="1"/>
</dbReference>
<dbReference type="InterPro" id="IPR039418">
    <property type="entry name" value="LexA-like"/>
</dbReference>
<dbReference type="GO" id="GO:0003677">
    <property type="term" value="F:DNA binding"/>
    <property type="evidence" value="ECO:0007669"/>
    <property type="project" value="UniProtKB-KW"/>
</dbReference>
<dbReference type="RefSeq" id="WP_091125719.1">
    <property type="nucleotide sequence ID" value="NZ_FMBA01000066.1"/>
</dbReference>
<feature type="domain" description="HTH cro/C1-type" evidence="4">
    <location>
        <begin position="7"/>
        <end position="60"/>
    </location>
</feature>
<dbReference type="EMBL" id="FMBA01000066">
    <property type="protein sequence ID" value="SCC28587.1"/>
    <property type="molecule type" value="Genomic_DNA"/>
</dbReference>
<dbReference type="SUPFAM" id="SSF51306">
    <property type="entry name" value="LexA/Signal peptidase"/>
    <property type="match status" value="1"/>
</dbReference>
<dbReference type="InterPro" id="IPR036286">
    <property type="entry name" value="LexA/Signal_pep-like_sf"/>
</dbReference>
<dbReference type="Gene3D" id="1.10.260.40">
    <property type="entry name" value="lambda repressor-like DNA-binding domains"/>
    <property type="match status" value="1"/>
</dbReference>
<name>A0A1C4DB26_9GAMM</name>
<dbReference type="STRING" id="1798183.GA0061080_106612"/>
<dbReference type="Pfam" id="PF01381">
    <property type="entry name" value="HTH_3"/>
    <property type="match status" value="1"/>
</dbReference>
<dbReference type="PROSITE" id="PS50943">
    <property type="entry name" value="HTH_CROC1"/>
    <property type="match status" value="1"/>
</dbReference>
<gene>
    <name evidence="5" type="ORF">GA0061080_106612</name>
</gene>
<dbReference type="PANTHER" id="PTHR40661:SF2">
    <property type="entry name" value="HTH-TYPE TRANSCRIPTIONAL REGULATOR PRTR"/>
    <property type="match status" value="1"/>
</dbReference>
<keyword evidence="1" id="KW-0805">Transcription regulation</keyword>
<protein>
    <submittedName>
        <fullName evidence="5">Phage repressor protein C, contains Cro/C1-type HTH and peptisase s24 domains</fullName>
    </submittedName>
</protein>
<keyword evidence="3" id="KW-0804">Transcription</keyword>
<dbReference type="InterPro" id="IPR001387">
    <property type="entry name" value="Cro/C1-type_HTH"/>
</dbReference>
<accession>A0A1C4DB26</accession>
<dbReference type="Pfam" id="PF00717">
    <property type="entry name" value="Peptidase_S24"/>
    <property type="match status" value="1"/>
</dbReference>
<evidence type="ECO:0000256" key="2">
    <source>
        <dbReference type="ARBA" id="ARBA00023125"/>
    </source>
</evidence>
<dbReference type="SUPFAM" id="SSF47413">
    <property type="entry name" value="lambda repressor-like DNA-binding domains"/>
    <property type="match status" value="1"/>
</dbReference>
<evidence type="ECO:0000256" key="1">
    <source>
        <dbReference type="ARBA" id="ARBA00023015"/>
    </source>
</evidence>
<dbReference type="SMART" id="SM00530">
    <property type="entry name" value="HTH_XRE"/>
    <property type="match status" value="1"/>
</dbReference>
<keyword evidence="2" id="KW-0238">DNA-binding</keyword>
<dbReference type="CDD" id="cd00093">
    <property type="entry name" value="HTH_XRE"/>
    <property type="match status" value="1"/>
</dbReference>
<dbReference type="PANTHER" id="PTHR40661">
    <property type="match status" value="1"/>
</dbReference>
<sequence>MTLADRLTSIMKEKKISQAKLGEAIGMSQTTIWKLMTGKTKSNRNLLKIADYLGVSVEWLAKGEGTQLKQQRDGTPMDELSTRDVDEWDDKTPLNNDEVEVPYFKSIELAAGHGCSSTEDHNGYKLRFSKSFFRRKNAQKEFVICFPAKGNSMEPVIPNGATVAVNTLQKDIRDGDVYAICQDGLCRLKRLYLLPAGKIRIVSYNSEEFPDEIDDAKNIQIIGRVFHCSFEM</sequence>
<dbReference type="Proteomes" id="UP000199698">
    <property type="component" value="Unassembled WGS sequence"/>
</dbReference>
<evidence type="ECO:0000313" key="5">
    <source>
        <dbReference type="EMBL" id="SCC28587.1"/>
    </source>
</evidence>
<keyword evidence="6" id="KW-1185">Reference proteome</keyword>
<dbReference type="AlphaFoldDB" id="A0A1C4DB26"/>
<proteinExistence type="predicted"/>
<evidence type="ECO:0000259" key="4">
    <source>
        <dbReference type="PROSITE" id="PS50943"/>
    </source>
</evidence>
<evidence type="ECO:0000256" key="3">
    <source>
        <dbReference type="ARBA" id="ARBA00023163"/>
    </source>
</evidence>
<evidence type="ECO:0000313" key="6">
    <source>
        <dbReference type="Proteomes" id="UP000199698"/>
    </source>
</evidence>
<dbReference type="CDD" id="cd06529">
    <property type="entry name" value="S24_LexA-like"/>
    <property type="match status" value="1"/>
</dbReference>
<dbReference type="InterPro" id="IPR010982">
    <property type="entry name" value="Lambda_DNA-bd_dom_sf"/>
</dbReference>
<dbReference type="InterPro" id="IPR015927">
    <property type="entry name" value="Peptidase_S24_S26A/B/C"/>
</dbReference>
<reference evidence="6" key="1">
    <citation type="submission" date="2016-08" db="EMBL/GenBank/DDBJ databases">
        <authorList>
            <person name="Varghese N."/>
            <person name="Submissions Spin"/>
        </authorList>
    </citation>
    <scope>NUCLEOTIDE SEQUENCE [LARGE SCALE GENOMIC DNA]</scope>
    <source>
        <strain evidence="6">R-53144</strain>
    </source>
</reference>